<dbReference type="SUPFAM" id="SSF54001">
    <property type="entry name" value="Cysteine proteinases"/>
    <property type="match status" value="1"/>
</dbReference>
<keyword evidence="7" id="KW-1185">Reference proteome</keyword>
<proteinExistence type="inferred from homology"/>
<organism evidence="6 7">
    <name type="scientific">Gymnopus androsaceus JB14</name>
    <dbReference type="NCBI Taxonomy" id="1447944"/>
    <lineage>
        <taxon>Eukaryota</taxon>
        <taxon>Fungi</taxon>
        <taxon>Dikarya</taxon>
        <taxon>Basidiomycota</taxon>
        <taxon>Agaricomycotina</taxon>
        <taxon>Agaricomycetes</taxon>
        <taxon>Agaricomycetidae</taxon>
        <taxon>Agaricales</taxon>
        <taxon>Marasmiineae</taxon>
        <taxon>Omphalotaceae</taxon>
        <taxon>Gymnopus</taxon>
    </lineage>
</organism>
<comment type="similarity">
    <text evidence="1">Belongs to the peptidase C48 family.</text>
</comment>
<dbReference type="PROSITE" id="PS50600">
    <property type="entry name" value="ULP_PROTEASE"/>
    <property type="match status" value="1"/>
</dbReference>
<dbReference type="Proteomes" id="UP000799118">
    <property type="component" value="Unassembled WGS sequence"/>
</dbReference>
<dbReference type="InterPro" id="IPR038765">
    <property type="entry name" value="Papain-like_cys_pep_sf"/>
</dbReference>
<name>A0A6A4GEY8_9AGAR</name>
<evidence type="ECO:0000256" key="2">
    <source>
        <dbReference type="ARBA" id="ARBA00022670"/>
    </source>
</evidence>
<dbReference type="Gene3D" id="3.40.395.10">
    <property type="entry name" value="Adenoviral Proteinase, Chain A"/>
    <property type="match status" value="1"/>
</dbReference>
<evidence type="ECO:0000313" key="6">
    <source>
        <dbReference type="EMBL" id="KAE9384122.1"/>
    </source>
</evidence>
<evidence type="ECO:0000256" key="1">
    <source>
        <dbReference type="ARBA" id="ARBA00005234"/>
    </source>
</evidence>
<protein>
    <recommendedName>
        <fullName evidence="5">Ubiquitin-like protease family profile domain-containing protein</fullName>
    </recommendedName>
</protein>
<dbReference type="InterPro" id="IPR003653">
    <property type="entry name" value="Peptidase_C48_C"/>
</dbReference>
<feature type="region of interest" description="Disordered" evidence="4">
    <location>
        <begin position="382"/>
        <end position="468"/>
    </location>
</feature>
<evidence type="ECO:0000259" key="5">
    <source>
        <dbReference type="PROSITE" id="PS50600"/>
    </source>
</evidence>
<keyword evidence="2" id="KW-0645">Protease</keyword>
<feature type="region of interest" description="Disordered" evidence="4">
    <location>
        <begin position="258"/>
        <end position="288"/>
    </location>
</feature>
<dbReference type="AlphaFoldDB" id="A0A6A4GEY8"/>
<dbReference type="GO" id="GO:0019783">
    <property type="term" value="F:ubiquitin-like protein peptidase activity"/>
    <property type="evidence" value="ECO:0007669"/>
    <property type="project" value="UniProtKB-ARBA"/>
</dbReference>
<dbReference type="EMBL" id="ML770217">
    <property type="protein sequence ID" value="KAE9384122.1"/>
    <property type="molecule type" value="Genomic_DNA"/>
</dbReference>
<dbReference type="GO" id="GO:0008234">
    <property type="term" value="F:cysteine-type peptidase activity"/>
    <property type="evidence" value="ECO:0007669"/>
    <property type="project" value="InterPro"/>
</dbReference>
<gene>
    <name evidence="6" type="ORF">BT96DRAFT_1008400</name>
</gene>
<keyword evidence="3" id="KW-0378">Hydrolase</keyword>
<feature type="compositionally biased region" description="Basic and acidic residues" evidence="4">
    <location>
        <begin position="402"/>
        <end position="416"/>
    </location>
</feature>
<feature type="compositionally biased region" description="Basic and acidic residues" evidence="4">
    <location>
        <begin position="450"/>
        <end position="459"/>
    </location>
</feature>
<accession>A0A6A4GEY8</accession>
<reference evidence="6" key="1">
    <citation type="journal article" date="2019" name="Environ. Microbiol.">
        <title>Fungal ecological strategies reflected in gene transcription - a case study of two litter decomposers.</title>
        <authorList>
            <person name="Barbi F."/>
            <person name="Kohler A."/>
            <person name="Barry K."/>
            <person name="Baskaran P."/>
            <person name="Daum C."/>
            <person name="Fauchery L."/>
            <person name="Ihrmark K."/>
            <person name="Kuo A."/>
            <person name="LaButti K."/>
            <person name="Lipzen A."/>
            <person name="Morin E."/>
            <person name="Grigoriev I.V."/>
            <person name="Henrissat B."/>
            <person name="Lindahl B."/>
            <person name="Martin F."/>
        </authorList>
    </citation>
    <scope>NUCLEOTIDE SEQUENCE</scope>
    <source>
        <strain evidence="6">JB14</strain>
    </source>
</reference>
<evidence type="ECO:0000256" key="3">
    <source>
        <dbReference type="ARBA" id="ARBA00022801"/>
    </source>
</evidence>
<sequence>MSDPTLPIHSLWRLLGNTYTCSSDVDNMLDILQIQISRSQVLQKKYIVCDVDFTTKVIAAEHSTVKEYLEGEIWAWMRGIGEEVFLNKKKLLTIAHLGQIVGSEGKAFDHWAPVVVDCENALLCYGDSLANGVAVIPPKLEAAYLCWKERHTFLDFSSSPLPISQQLDSHSCGLFACNALDHLVNPETVNLLIPAEAVCARMQAFKKIADTCLQYGYEASAGYESSDPDESEVEESTPFQFGSSNRVAFTFRSESLHAEQQQSNYEDEISTFASCPPTSLPEPEPESDFLQSKIDAANSSDGYEKHSLDSDWEMSDTGAESALVFDTDMNVDEVGAENRTHIEAGFESDSPRDDEASTQISLKNTDIVLFWGLKKETEMEKERTVNEKRVKQHAQGAKRQQALRDRQKEAQEKDGVLPKAFSKRKRGVESLEDDIEDGSGLADISRPHRGFKEESRESQKPQGRKCTKMDESAKNMNWFQLLIWSQIKTAAKKAGKPWWPSEIVHEARKMNPKLFAQLAEQTLGRWISKKAKSEGWSKWRADILSQVDLGN</sequence>
<evidence type="ECO:0000313" key="7">
    <source>
        <dbReference type="Proteomes" id="UP000799118"/>
    </source>
</evidence>
<dbReference type="OrthoDB" id="3257623at2759"/>
<evidence type="ECO:0000256" key="4">
    <source>
        <dbReference type="SAM" id="MobiDB-lite"/>
    </source>
</evidence>
<dbReference type="GO" id="GO:0006508">
    <property type="term" value="P:proteolysis"/>
    <property type="evidence" value="ECO:0007669"/>
    <property type="project" value="UniProtKB-KW"/>
</dbReference>
<feature type="domain" description="Ubiquitin-like protease family profile" evidence="5">
    <location>
        <begin position="1"/>
        <end position="183"/>
    </location>
</feature>